<proteinExistence type="predicted"/>
<evidence type="ECO:0000313" key="2">
    <source>
        <dbReference type="Proteomes" id="UP001431510"/>
    </source>
</evidence>
<gene>
    <name evidence="1" type="ORF">PTQ24_000127</name>
</gene>
<name>A0AAX4NEL8_9CAUD</name>
<protein>
    <submittedName>
        <fullName evidence="1">Uncharacterized protein</fullName>
    </submittedName>
</protein>
<dbReference type="EMBL" id="OQ674104">
    <property type="protein sequence ID" value="WYX90402.1"/>
    <property type="molecule type" value="Genomic_DNA"/>
</dbReference>
<organism evidence="1 2">
    <name type="scientific">Salmonella phage KKP_3822</name>
    <dbReference type="NCBI Taxonomy" id="3027681"/>
    <lineage>
        <taxon>Viruses</taxon>
        <taxon>Duplodnaviria</taxon>
        <taxon>Heunggongvirae</taxon>
        <taxon>Uroviricota</taxon>
        <taxon>Caudoviricetes</taxon>
    </lineage>
</organism>
<reference evidence="1" key="1">
    <citation type="submission" date="2023-03" db="EMBL/GenBank/DDBJ databases">
        <title>Newly Isolated Salmophages for Biocontrol of Salmonella in Ready-To-Eat Plant-Based Food.</title>
        <authorList>
            <person name="Wojcicki M."/>
            <person name="Swider O."/>
            <person name="Srednicka P."/>
            <person name="Ilczuk T."/>
            <person name="Koperski L."/>
            <person name="Shymialevich D."/>
            <person name="Cieslak H."/>
            <person name="Sokolowska B."/>
            <person name="Juszczuk-Kubiak E."/>
        </authorList>
    </citation>
    <scope>NUCLEOTIDE SEQUENCE</scope>
</reference>
<sequence>MKAYQSLKSGVINIVHNNQIIQLYSKDGELKQKVLVRRSRRYHTSF</sequence>
<accession>A0AAX4NEL8</accession>
<dbReference type="Proteomes" id="UP001431510">
    <property type="component" value="Segment"/>
</dbReference>
<evidence type="ECO:0000313" key="1">
    <source>
        <dbReference type="EMBL" id="WYX90402.1"/>
    </source>
</evidence>